<dbReference type="InterPro" id="IPR019557">
    <property type="entry name" value="AminoTfrase-like_pln_mobile"/>
</dbReference>
<evidence type="ECO:0000313" key="3">
    <source>
        <dbReference type="Proteomes" id="UP000652761"/>
    </source>
</evidence>
<dbReference type="InterPro" id="IPR044824">
    <property type="entry name" value="MAIN-like"/>
</dbReference>
<name>A0A843UMQ6_COLES</name>
<protein>
    <recommendedName>
        <fullName evidence="1">Aminotransferase-like plant mobile domain-containing protein</fullName>
    </recommendedName>
</protein>
<dbReference type="AlphaFoldDB" id="A0A843UMQ6"/>
<gene>
    <name evidence="2" type="ORF">Taro_015629</name>
</gene>
<dbReference type="PANTHER" id="PTHR46033">
    <property type="entry name" value="PROTEIN MAIN-LIKE 2"/>
    <property type="match status" value="1"/>
</dbReference>
<evidence type="ECO:0000313" key="2">
    <source>
        <dbReference type="EMBL" id="MQL83134.1"/>
    </source>
</evidence>
<dbReference type="OrthoDB" id="593744at2759"/>
<evidence type="ECO:0000259" key="1">
    <source>
        <dbReference type="Pfam" id="PF10536"/>
    </source>
</evidence>
<dbReference type="PANTHER" id="PTHR46033:SF8">
    <property type="entry name" value="PROTEIN MAINTENANCE OF MERISTEMS-LIKE"/>
    <property type="match status" value="1"/>
</dbReference>
<sequence>MHPLAQDMPLGHRWNVPRVEINNPRHVLRIYRSEFDHQEDYRVRWEPYTSDILEMLPAVSRQASHLWLSQVPLLSSSIVEMHVSDRVLRQFGRV</sequence>
<keyword evidence="3" id="KW-1185">Reference proteome</keyword>
<dbReference type="Proteomes" id="UP000652761">
    <property type="component" value="Unassembled WGS sequence"/>
</dbReference>
<dbReference type="EMBL" id="NMUH01000676">
    <property type="protein sequence ID" value="MQL83134.1"/>
    <property type="molecule type" value="Genomic_DNA"/>
</dbReference>
<proteinExistence type="predicted"/>
<accession>A0A843UMQ6</accession>
<dbReference type="Pfam" id="PF10536">
    <property type="entry name" value="PMD"/>
    <property type="match status" value="1"/>
</dbReference>
<dbReference type="GO" id="GO:0010073">
    <property type="term" value="P:meristem maintenance"/>
    <property type="evidence" value="ECO:0007669"/>
    <property type="project" value="InterPro"/>
</dbReference>
<feature type="domain" description="Aminotransferase-like plant mobile" evidence="1">
    <location>
        <begin position="6"/>
        <end position="93"/>
    </location>
</feature>
<comment type="caution">
    <text evidence="2">The sequence shown here is derived from an EMBL/GenBank/DDBJ whole genome shotgun (WGS) entry which is preliminary data.</text>
</comment>
<organism evidence="2 3">
    <name type="scientific">Colocasia esculenta</name>
    <name type="common">Wild taro</name>
    <name type="synonym">Arum esculentum</name>
    <dbReference type="NCBI Taxonomy" id="4460"/>
    <lineage>
        <taxon>Eukaryota</taxon>
        <taxon>Viridiplantae</taxon>
        <taxon>Streptophyta</taxon>
        <taxon>Embryophyta</taxon>
        <taxon>Tracheophyta</taxon>
        <taxon>Spermatophyta</taxon>
        <taxon>Magnoliopsida</taxon>
        <taxon>Liliopsida</taxon>
        <taxon>Araceae</taxon>
        <taxon>Aroideae</taxon>
        <taxon>Colocasieae</taxon>
        <taxon>Colocasia</taxon>
    </lineage>
</organism>
<reference evidence="2" key="1">
    <citation type="submission" date="2017-07" db="EMBL/GenBank/DDBJ databases">
        <title>Taro Niue Genome Assembly and Annotation.</title>
        <authorList>
            <person name="Atibalentja N."/>
            <person name="Keating K."/>
            <person name="Fields C.J."/>
        </authorList>
    </citation>
    <scope>NUCLEOTIDE SEQUENCE</scope>
    <source>
        <strain evidence="2">Niue_2</strain>
        <tissue evidence="2">Leaf</tissue>
    </source>
</reference>